<dbReference type="PANTHER" id="PTHR33446:SF2">
    <property type="entry name" value="PROTEIN TONB"/>
    <property type="match status" value="1"/>
</dbReference>
<protein>
    <submittedName>
        <fullName evidence="12">Energy transducer TonB</fullName>
    </submittedName>
</protein>
<dbReference type="Proteomes" id="UP000218934">
    <property type="component" value="Unassembled WGS sequence"/>
</dbReference>
<keyword evidence="7" id="KW-0653">Protein transport</keyword>
<feature type="chain" id="PRO_5012788375" evidence="10">
    <location>
        <begin position="27"/>
        <end position="118"/>
    </location>
</feature>
<keyword evidence="4" id="KW-1003">Cell membrane</keyword>
<dbReference type="GO" id="GO:0055085">
    <property type="term" value="P:transmembrane transport"/>
    <property type="evidence" value="ECO:0007669"/>
    <property type="project" value="InterPro"/>
</dbReference>
<comment type="caution">
    <text evidence="12">The sequence shown here is derived from an EMBL/GenBank/DDBJ whole genome shotgun (WGS) entry which is preliminary data.</text>
</comment>
<evidence type="ECO:0000256" key="6">
    <source>
        <dbReference type="ARBA" id="ARBA00022692"/>
    </source>
</evidence>
<dbReference type="PROSITE" id="PS52015">
    <property type="entry name" value="TONB_CTD"/>
    <property type="match status" value="1"/>
</dbReference>
<keyword evidence="6" id="KW-0812">Transmembrane</keyword>
<dbReference type="AlphaFoldDB" id="A0A2A4G2R2"/>
<dbReference type="PANTHER" id="PTHR33446">
    <property type="entry name" value="PROTEIN TONB-RELATED"/>
    <property type="match status" value="1"/>
</dbReference>
<accession>A0A2A4G2R2</accession>
<dbReference type="GO" id="GO:0031992">
    <property type="term" value="F:energy transducer activity"/>
    <property type="evidence" value="ECO:0007669"/>
    <property type="project" value="TreeGrafter"/>
</dbReference>
<keyword evidence="8" id="KW-1133">Transmembrane helix</keyword>
<evidence type="ECO:0000256" key="10">
    <source>
        <dbReference type="SAM" id="SignalP"/>
    </source>
</evidence>
<keyword evidence="3" id="KW-0813">Transport</keyword>
<dbReference type="GO" id="GO:0098797">
    <property type="term" value="C:plasma membrane protein complex"/>
    <property type="evidence" value="ECO:0007669"/>
    <property type="project" value="TreeGrafter"/>
</dbReference>
<feature type="signal peptide" evidence="10">
    <location>
        <begin position="1"/>
        <end position="26"/>
    </location>
</feature>
<keyword evidence="13" id="KW-1185">Reference proteome</keyword>
<evidence type="ECO:0000313" key="12">
    <source>
        <dbReference type="EMBL" id="PCE44316.1"/>
    </source>
</evidence>
<dbReference type="InterPro" id="IPR006260">
    <property type="entry name" value="TonB/TolA_C"/>
</dbReference>
<proteinExistence type="inferred from homology"/>
<evidence type="ECO:0000256" key="8">
    <source>
        <dbReference type="ARBA" id="ARBA00022989"/>
    </source>
</evidence>
<evidence type="ECO:0000256" key="5">
    <source>
        <dbReference type="ARBA" id="ARBA00022519"/>
    </source>
</evidence>
<dbReference type="KEGG" id="rdi:CMV14_12020"/>
<dbReference type="GO" id="GO:0015031">
    <property type="term" value="P:protein transport"/>
    <property type="evidence" value="ECO:0007669"/>
    <property type="project" value="UniProtKB-KW"/>
</dbReference>
<dbReference type="Gene3D" id="3.30.1150.10">
    <property type="match status" value="1"/>
</dbReference>
<dbReference type="SUPFAM" id="SSF74653">
    <property type="entry name" value="TolA/TonB C-terminal domain"/>
    <property type="match status" value="1"/>
</dbReference>
<reference evidence="12 13" key="1">
    <citation type="submission" date="2017-09" db="EMBL/GenBank/DDBJ databases">
        <title>The Catabolism of 3,6-Dichlorosalicylic acid is Initiated by the Cytochrome P450 Monooxygenase DsmABC in Rhizorhabdus dicambivorans Ndbn-20.</title>
        <authorList>
            <person name="Na L."/>
        </authorList>
    </citation>
    <scope>NUCLEOTIDE SEQUENCE [LARGE SCALE GENOMIC DNA]</scope>
    <source>
        <strain evidence="12 13">Ndbn-20m</strain>
    </source>
</reference>
<evidence type="ECO:0000256" key="3">
    <source>
        <dbReference type="ARBA" id="ARBA00022448"/>
    </source>
</evidence>
<evidence type="ECO:0000256" key="4">
    <source>
        <dbReference type="ARBA" id="ARBA00022475"/>
    </source>
</evidence>
<evidence type="ECO:0000259" key="11">
    <source>
        <dbReference type="PROSITE" id="PS52015"/>
    </source>
</evidence>
<gene>
    <name evidence="12" type="ORF">COO09_01405</name>
</gene>
<dbReference type="InterPro" id="IPR051045">
    <property type="entry name" value="TonB-dependent_transducer"/>
</dbReference>
<dbReference type="EMBL" id="NWUF01000001">
    <property type="protein sequence ID" value="PCE44316.1"/>
    <property type="molecule type" value="Genomic_DNA"/>
</dbReference>
<dbReference type="NCBIfam" id="TIGR01352">
    <property type="entry name" value="tonB_Cterm"/>
    <property type="match status" value="1"/>
</dbReference>
<evidence type="ECO:0000256" key="7">
    <source>
        <dbReference type="ARBA" id="ARBA00022927"/>
    </source>
</evidence>
<dbReference type="OrthoDB" id="7575360at2"/>
<comment type="subcellular location">
    <subcellularLocation>
        <location evidence="1">Cell inner membrane</location>
        <topology evidence="1">Single-pass membrane protein</topology>
        <orientation evidence="1">Periplasmic side</orientation>
    </subcellularLocation>
</comment>
<feature type="domain" description="TonB C-terminal" evidence="11">
    <location>
        <begin position="30"/>
        <end position="118"/>
    </location>
</feature>
<name>A0A2A4G2R2_9SPHN</name>
<evidence type="ECO:0000256" key="1">
    <source>
        <dbReference type="ARBA" id="ARBA00004383"/>
    </source>
</evidence>
<evidence type="ECO:0000256" key="2">
    <source>
        <dbReference type="ARBA" id="ARBA00006555"/>
    </source>
</evidence>
<evidence type="ECO:0000313" key="13">
    <source>
        <dbReference type="Proteomes" id="UP000218934"/>
    </source>
</evidence>
<keyword evidence="5" id="KW-0997">Cell inner membrane</keyword>
<dbReference type="Pfam" id="PF03544">
    <property type="entry name" value="TonB_C"/>
    <property type="match status" value="1"/>
</dbReference>
<keyword evidence="10" id="KW-0732">Signal</keyword>
<organism evidence="12 13">
    <name type="scientific">Rhizorhabdus dicambivorans</name>
    <dbReference type="NCBI Taxonomy" id="1850238"/>
    <lineage>
        <taxon>Bacteria</taxon>
        <taxon>Pseudomonadati</taxon>
        <taxon>Pseudomonadota</taxon>
        <taxon>Alphaproteobacteria</taxon>
        <taxon>Sphingomonadales</taxon>
        <taxon>Sphingomonadaceae</taxon>
        <taxon>Rhizorhabdus</taxon>
    </lineage>
</organism>
<dbReference type="RefSeq" id="WP_066959120.1">
    <property type="nucleotide sequence ID" value="NZ_CP023449.1"/>
</dbReference>
<evidence type="ECO:0000256" key="9">
    <source>
        <dbReference type="ARBA" id="ARBA00023136"/>
    </source>
</evidence>
<sequence length="118" mass="12602">MMKARHYYLSAIAALGALGIASPGQAADAAFEAKVVKLVTAFYSYPRSAELRQEEGRARVRIVIAGSGKPVSIELVESTGSQILDREAVRIPTKVGTYPAPPGGSAYTIIVPIRWKIS</sequence>
<keyword evidence="9" id="KW-0472">Membrane</keyword>
<dbReference type="InterPro" id="IPR037682">
    <property type="entry name" value="TonB_C"/>
</dbReference>
<comment type="similarity">
    <text evidence="2">Belongs to the TonB family.</text>
</comment>